<keyword evidence="1" id="KW-0812">Transmembrane</keyword>
<gene>
    <name evidence="2" type="ORF">ANCDUO_25346</name>
</gene>
<evidence type="ECO:0000313" key="3">
    <source>
        <dbReference type="Proteomes" id="UP000054047"/>
    </source>
</evidence>
<dbReference type="EMBL" id="KN776545">
    <property type="protein sequence ID" value="KIH44628.1"/>
    <property type="molecule type" value="Genomic_DNA"/>
</dbReference>
<name>A0A0C2BLG4_9BILA</name>
<dbReference type="AlphaFoldDB" id="A0A0C2BLG4"/>
<proteinExistence type="predicted"/>
<dbReference type="SUPFAM" id="SSF53649">
    <property type="entry name" value="Alkaline phosphatase-like"/>
    <property type="match status" value="1"/>
</dbReference>
<keyword evidence="1" id="KW-0472">Membrane</keyword>
<organism evidence="2 3">
    <name type="scientific">Ancylostoma duodenale</name>
    <dbReference type="NCBI Taxonomy" id="51022"/>
    <lineage>
        <taxon>Eukaryota</taxon>
        <taxon>Metazoa</taxon>
        <taxon>Ecdysozoa</taxon>
        <taxon>Nematoda</taxon>
        <taxon>Chromadorea</taxon>
        <taxon>Rhabditida</taxon>
        <taxon>Rhabditina</taxon>
        <taxon>Rhabditomorpha</taxon>
        <taxon>Strongyloidea</taxon>
        <taxon>Ancylostomatidae</taxon>
        <taxon>Ancylostomatinae</taxon>
        <taxon>Ancylostoma</taxon>
    </lineage>
</organism>
<evidence type="ECO:0000313" key="2">
    <source>
        <dbReference type="EMBL" id="KIH44628.1"/>
    </source>
</evidence>
<evidence type="ECO:0000256" key="1">
    <source>
        <dbReference type="SAM" id="Phobius"/>
    </source>
</evidence>
<sequence>MGARVVAIQDEPVDRKAKDHSKPNSLGKIIVGVIVLLIMLAIIAVIVWLIVQPGNEAEQVKCPRTCRNPKYLDPHPPLVVISLDGYSHKYLSRKLQPTFDRIAECGVTAEVRVPP</sequence>
<protein>
    <submittedName>
        <fullName evidence="2">Uncharacterized protein</fullName>
    </submittedName>
</protein>
<keyword evidence="3" id="KW-1185">Reference proteome</keyword>
<feature type="transmembrane region" description="Helical" evidence="1">
    <location>
        <begin position="29"/>
        <end position="51"/>
    </location>
</feature>
<keyword evidence="1" id="KW-1133">Transmembrane helix</keyword>
<dbReference type="OrthoDB" id="5827006at2759"/>
<reference evidence="2 3" key="1">
    <citation type="submission" date="2013-12" db="EMBL/GenBank/DDBJ databases">
        <title>Draft genome of the parsitic nematode Ancylostoma duodenale.</title>
        <authorList>
            <person name="Mitreva M."/>
        </authorList>
    </citation>
    <scope>NUCLEOTIDE SEQUENCE [LARGE SCALE GENOMIC DNA]</scope>
    <source>
        <strain evidence="2 3">Zhejiang</strain>
    </source>
</reference>
<dbReference type="InterPro" id="IPR017850">
    <property type="entry name" value="Alkaline_phosphatase_core_sf"/>
</dbReference>
<accession>A0A0C2BLG4</accession>
<dbReference type="Gene3D" id="3.40.720.10">
    <property type="entry name" value="Alkaline Phosphatase, subunit A"/>
    <property type="match status" value="1"/>
</dbReference>
<dbReference type="Proteomes" id="UP000054047">
    <property type="component" value="Unassembled WGS sequence"/>
</dbReference>